<evidence type="ECO:0000313" key="3">
    <source>
        <dbReference type="EMBL" id="GAQ91924.1"/>
    </source>
</evidence>
<proteinExistence type="predicted"/>
<dbReference type="EMBL" id="DF237832">
    <property type="protein sequence ID" value="GAQ91924.1"/>
    <property type="molecule type" value="Genomic_DNA"/>
</dbReference>
<sequence length="438" mass="48829">MRNTDVRVESDGNDGIVRLCSTLDGALVEMYKLDSWNRLRQYDATRRLETVLTAEPSYWVQNNVQGSHEDNRDRHMESMGRRLRRPAETILDVCDGLVRDGTLSEDVCNHVSYIAQMASQMLMGIRTSGATFGSTRICTENVAFDLTETLNLAIDTVSQKFRGKVIDFPKMIDDTIPVTLGGDVGGLKQCLSYILETLLGMASHSDRVTISAIRTNRRPLHEGARDRYVSCLCSFRVGSADNDEMVDVNDANEPSDLIYGHLAMQLGGRILRSKTYRAFDLLLKFRKTLSTDGAKVPTEQIARKYLVYEGNAILLKTFEHVLTSRDDVVDTMKDLNDLVQLASSVDLRKVYECFIVDDNEVGSAMVEAVRAIEATSGTERLPVLLSVPHYGSGEQRRVGRGDIDDYVMKPCSGEAILKRIRSLSINTNAQLAPSGRQN</sequence>
<name>A0A1Y1IMA0_KLENI</name>
<accession>A0A1Y1IMA0</accession>
<dbReference type="PANTHER" id="PTHR45530">
    <property type="entry name" value="SENSORY TRANSDUCTION HISTIDINE KINASE"/>
    <property type="match status" value="1"/>
</dbReference>
<dbReference type="GO" id="GO:0000160">
    <property type="term" value="P:phosphorelay signal transduction system"/>
    <property type="evidence" value="ECO:0007669"/>
    <property type="project" value="InterPro"/>
</dbReference>
<feature type="domain" description="Response regulatory" evidence="2">
    <location>
        <begin position="304"/>
        <end position="424"/>
    </location>
</feature>
<dbReference type="AlphaFoldDB" id="A0A1Y1IMA0"/>
<feature type="modified residue" description="4-aspartylphosphate" evidence="1">
    <location>
        <position position="357"/>
    </location>
</feature>
<evidence type="ECO:0000256" key="1">
    <source>
        <dbReference type="PROSITE-ProRule" id="PRU00169"/>
    </source>
</evidence>
<evidence type="ECO:0000313" key="4">
    <source>
        <dbReference type="Proteomes" id="UP000054558"/>
    </source>
</evidence>
<keyword evidence="4" id="KW-1185">Reference proteome</keyword>
<keyword evidence="1" id="KW-0597">Phosphoprotein</keyword>
<dbReference type="InterPro" id="IPR011006">
    <property type="entry name" value="CheY-like_superfamily"/>
</dbReference>
<reference evidence="3 4" key="1">
    <citation type="journal article" date="2014" name="Nat. Commun.">
        <title>Klebsormidium flaccidum genome reveals primary factors for plant terrestrial adaptation.</title>
        <authorList>
            <person name="Hori K."/>
            <person name="Maruyama F."/>
            <person name="Fujisawa T."/>
            <person name="Togashi T."/>
            <person name="Yamamoto N."/>
            <person name="Seo M."/>
            <person name="Sato S."/>
            <person name="Yamada T."/>
            <person name="Mori H."/>
            <person name="Tajima N."/>
            <person name="Moriyama T."/>
            <person name="Ikeuchi M."/>
            <person name="Watanabe M."/>
            <person name="Wada H."/>
            <person name="Kobayashi K."/>
            <person name="Saito M."/>
            <person name="Masuda T."/>
            <person name="Sasaki-Sekimoto Y."/>
            <person name="Mashiguchi K."/>
            <person name="Awai K."/>
            <person name="Shimojima M."/>
            <person name="Masuda S."/>
            <person name="Iwai M."/>
            <person name="Nobusawa T."/>
            <person name="Narise T."/>
            <person name="Kondo S."/>
            <person name="Saito H."/>
            <person name="Sato R."/>
            <person name="Murakawa M."/>
            <person name="Ihara Y."/>
            <person name="Oshima-Yamada Y."/>
            <person name="Ohtaka K."/>
            <person name="Satoh M."/>
            <person name="Sonobe K."/>
            <person name="Ishii M."/>
            <person name="Ohtani R."/>
            <person name="Kanamori-Sato M."/>
            <person name="Honoki R."/>
            <person name="Miyazaki D."/>
            <person name="Mochizuki H."/>
            <person name="Umetsu J."/>
            <person name="Higashi K."/>
            <person name="Shibata D."/>
            <person name="Kamiya Y."/>
            <person name="Sato N."/>
            <person name="Nakamura Y."/>
            <person name="Tabata S."/>
            <person name="Ida S."/>
            <person name="Kurokawa K."/>
            <person name="Ohta H."/>
        </authorList>
    </citation>
    <scope>NUCLEOTIDE SEQUENCE [LARGE SCALE GENOMIC DNA]</scope>
    <source>
        <strain evidence="3 4">NIES-2285</strain>
    </source>
</reference>
<dbReference type="Proteomes" id="UP000054558">
    <property type="component" value="Unassembled WGS sequence"/>
</dbReference>
<organism evidence="3 4">
    <name type="scientific">Klebsormidium nitens</name>
    <name type="common">Green alga</name>
    <name type="synonym">Ulothrix nitens</name>
    <dbReference type="NCBI Taxonomy" id="105231"/>
    <lineage>
        <taxon>Eukaryota</taxon>
        <taxon>Viridiplantae</taxon>
        <taxon>Streptophyta</taxon>
        <taxon>Klebsormidiophyceae</taxon>
        <taxon>Klebsormidiales</taxon>
        <taxon>Klebsormidiaceae</taxon>
        <taxon>Klebsormidium</taxon>
    </lineage>
</organism>
<dbReference type="PROSITE" id="PS50110">
    <property type="entry name" value="RESPONSE_REGULATORY"/>
    <property type="match status" value="1"/>
</dbReference>
<protein>
    <recommendedName>
        <fullName evidence="2">Response regulatory domain-containing protein</fullName>
    </recommendedName>
</protein>
<dbReference type="Gene3D" id="3.40.50.2300">
    <property type="match status" value="1"/>
</dbReference>
<dbReference type="PANTHER" id="PTHR45530:SF3">
    <property type="entry name" value="TWO-COMPONENT SYSTEM NARL FAMILY SENSOR HISTIDINE KINASE BARA"/>
    <property type="match status" value="1"/>
</dbReference>
<dbReference type="SUPFAM" id="SSF52172">
    <property type="entry name" value="CheY-like"/>
    <property type="match status" value="1"/>
</dbReference>
<dbReference type="InterPro" id="IPR001789">
    <property type="entry name" value="Sig_transdc_resp-reg_receiver"/>
</dbReference>
<evidence type="ECO:0000259" key="2">
    <source>
        <dbReference type="PROSITE" id="PS50110"/>
    </source>
</evidence>
<gene>
    <name evidence="3" type="ORF">KFL_008830060</name>
</gene>